<protein>
    <submittedName>
        <fullName evidence="1">Uncharacterized protein</fullName>
    </submittedName>
</protein>
<evidence type="ECO:0000313" key="1">
    <source>
        <dbReference type="EMBL" id="CAL5136284.1"/>
    </source>
</evidence>
<organism evidence="1 2">
    <name type="scientific">Calicophoron daubneyi</name>
    <name type="common">Rumen fluke</name>
    <name type="synonym">Paramphistomum daubneyi</name>
    <dbReference type="NCBI Taxonomy" id="300641"/>
    <lineage>
        <taxon>Eukaryota</taxon>
        <taxon>Metazoa</taxon>
        <taxon>Spiralia</taxon>
        <taxon>Lophotrochozoa</taxon>
        <taxon>Platyhelminthes</taxon>
        <taxon>Trematoda</taxon>
        <taxon>Digenea</taxon>
        <taxon>Plagiorchiida</taxon>
        <taxon>Pronocephalata</taxon>
        <taxon>Paramphistomoidea</taxon>
        <taxon>Paramphistomidae</taxon>
        <taxon>Calicophoron</taxon>
    </lineage>
</organism>
<proteinExistence type="predicted"/>
<accession>A0AAV2TGS5</accession>
<reference evidence="1" key="1">
    <citation type="submission" date="2024-06" db="EMBL/GenBank/DDBJ databases">
        <authorList>
            <person name="Liu X."/>
            <person name="Lenzi L."/>
            <person name="Haldenby T S."/>
            <person name="Uol C."/>
        </authorList>
    </citation>
    <scope>NUCLEOTIDE SEQUENCE</scope>
</reference>
<dbReference type="Proteomes" id="UP001497525">
    <property type="component" value="Unassembled WGS sequence"/>
</dbReference>
<dbReference type="EMBL" id="CAXLJL010000301">
    <property type="protein sequence ID" value="CAL5136284.1"/>
    <property type="molecule type" value="Genomic_DNA"/>
</dbReference>
<name>A0AAV2TGS5_CALDB</name>
<evidence type="ECO:0000313" key="2">
    <source>
        <dbReference type="Proteomes" id="UP001497525"/>
    </source>
</evidence>
<dbReference type="AlphaFoldDB" id="A0AAV2TGS5"/>
<comment type="caution">
    <text evidence="1">The sequence shown here is derived from an EMBL/GenBank/DDBJ whole genome shotgun (WGS) entry which is preliminary data.</text>
</comment>
<sequence>MSSAVSANSSYLQSCDWRSIRALNLSPITSQYHLDDRFGAGAFSNAMRSHYDNQIATTTSSLLPEAIRIDNVTVSVGLESLKLVVETDYPHFTNSPVPKVKDRLSVSLTLVPDPCTTRCSRTHVVSNQMDRDGNGDPRLLMD</sequence>
<gene>
    <name evidence="1" type="ORF">CDAUBV1_LOCUS10347</name>
</gene>